<feature type="compositionally biased region" description="Polar residues" evidence="1">
    <location>
        <begin position="408"/>
        <end position="422"/>
    </location>
</feature>
<feature type="compositionally biased region" description="Low complexity" evidence="1">
    <location>
        <begin position="20"/>
        <end position="31"/>
    </location>
</feature>
<dbReference type="GO" id="GO:0007039">
    <property type="term" value="P:protein catabolic process in the vacuole"/>
    <property type="evidence" value="ECO:0007669"/>
    <property type="project" value="TreeGrafter"/>
</dbReference>
<dbReference type="OrthoDB" id="5563539at2759"/>
<name>A0A6A6RRJ2_9PLEO</name>
<dbReference type="GO" id="GO:0005773">
    <property type="term" value="C:vacuole"/>
    <property type="evidence" value="ECO:0007669"/>
    <property type="project" value="GOC"/>
</dbReference>
<feature type="region of interest" description="Disordered" evidence="1">
    <location>
        <begin position="1"/>
        <end position="123"/>
    </location>
</feature>
<feature type="region of interest" description="Disordered" evidence="1">
    <location>
        <begin position="351"/>
        <end position="374"/>
    </location>
</feature>
<accession>A0A6A6RRJ2</accession>
<dbReference type="PANTHER" id="PTHR28051">
    <property type="entry name" value="PROTEIN MTL1-RELATED"/>
    <property type="match status" value="1"/>
</dbReference>
<evidence type="ECO:0000313" key="3">
    <source>
        <dbReference type="EMBL" id="KAF2636644.1"/>
    </source>
</evidence>
<dbReference type="InterPro" id="IPR052292">
    <property type="entry name" value="Glucose_repression_reg"/>
</dbReference>
<proteinExistence type="predicted"/>
<dbReference type="Pfam" id="PF08550">
    <property type="entry name" value="GATA_AreA"/>
    <property type="match status" value="1"/>
</dbReference>
<feature type="compositionally biased region" description="Acidic residues" evidence="1">
    <location>
        <begin position="457"/>
        <end position="467"/>
    </location>
</feature>
<dbReference type="PANTHER" id="PTHR28051:SF1">
    <property type="entry name" value="PROTEIN MTL1-RELATED"/>
    <property type="match status" value="1"/>
</dbReference>
<reference evidence="3" key="1">
    <citation type="journal article" date="2020" name="Stud. Mycol.">
        <title>101 Dothideomycetes genomes: a test case for predicting lifestyles and emergence of pathogens.</title>
        <authorList>
            <person name="Haridas S."/>
            <person name="Albert R."/>
            <person name="Binder M."/>
            <person name="Bloem J."/>
            <person name="Labutti K."/>
            <person name="Salamov A."/>
            <person name="Andreopoulos B."/>
            <person name="Baker S."/>
            <person name="Barry K."/>
            <person name="Bills G."/>
            <person name="Bluhm B."/>
            <person name="Cannon C."/>
            <person name="Castanera R."/>
            <person name="Culley D."/>
            <person name="Daum C."/>
            <person name="Ezra D."/>
            <person name="Gonzalez J."/>
            <person name="Henrissat B."/>
            <person name="Kuo A."/>
            <person name="Liang C."/>
            <person name="Lipzen A."/>
            <person name="Lutzoni F."/>
            <person name="Magnuson J."/>
            <person name="Mondo S."/>
            <person name="Nolan M."/>
            <person name="Ohm R."/>
            <person name="Pangilinan J."/>
            <person name="Park H.-J."/>
            <person name="Ramirez L."/>
            <person name="Alfaro M."/>
            <person name="Sun H."/>
            <person name="Tritt A."/>
            <person name="Yoshinaga Y."/>
            <person name="Zwiers L.-H."/>
            <person name="Turgeon B."/>
            <person name="Goodwin S."/>
            <person name="Spatafora J."/>
            <person name="Crous P."/>
            <person name="Grigoriev I."/>
        </authorList>
    </citation>
    <scope>NUCLEOTIDE SEQUENCE</scope>
    <source>
        <strain evidence="3">CBS 473.64</strain>
    </source>
</reference>
<evidence type="ECO:0000313" key="4">
    <source>
        <dbReference type="Proteomes" id="UP000799753"/>
    </source>
</evidence>
<dbReference type="Proteomes" id="UP000799753">
    <property type="component" value="Unassembled WGS sequence"/>
</dbReference>
<sequence length="551" mass="61408">MTEVLPAMGDLAVSHAPLRSSSSHTSFFESSPYHTPRRSSYSFSDLRTPSLSSSQTSTSASSLSLDTRFDDSASDDELSFPTYFASSKPKPKPVPDPEVTPASPLTTPASTFAADAPVSTPDQLHISEDDTAVRPEPSHHVDYLSYEWKEEDIWSSWRHIVEHRSVYGERSRLENASWRTWAKAQFKLKTISPESLNWLKDVDVTWLYGPLQPAANRLVSHQNSEPSSRQLSKTNSFLHKKPILKKRSMSEVMLQHSISASSLVKQAAAAVQAQQATGLSLDLGRRRRPMIGRMPSDFTSIPSRTISRDTVDYFSSRSTSGLHTPDQPEKKHIRFDEKVEQCIAVECKGADEDDEDFNHNPWAKYRDDDSSSDEGIVMMKKSRKKRPLSRTNSKVSISGDSVTIAKLPSTTLKTQTDATTSDHPNHSLGFWRSNRLSPSPSQETLRPSNPSTNFLLPDDDDDDDDFSFDSSRRYEGKRASTPAPSDYSSRPSTPPNGSDSAGLRRTPSGMFMPFEDEDENPPSPGIIGRVVDTVNTARDIAHVIWNVGWRN</sequence>
<evidence type="ECO:0000259" key="2">
    <source>
        <dbReference type="Pfam" id="PF08550"/>
    </source>
</evidence>
<dbReference type="AlphaFoldDB" id="A0A6A6RRJ2"/>
<protein>
    <recommendedName>
        <fullName evidence="2">Nitrogen regulatory protein areA GATA-like domain-containing protein</fullName>
    </recommendedName>
</protein>
<feature type="compositionally biased region" description="Low complexity" evidence="1">
    <location>
        <begin position="100"/>
        <end position="114"/>
    </location>
</feature>
<feature type="compositionally biased region" description="Low complexity" evidence="1">
    <location>
        <begin position="46"/>
        <end position="66"/>
    </location>
</feature>
<dbReference type="EMBL" id="MU006797">
    <property type="protein sequence ID" value="KAF2636644.1"/>
    <property type="molecule type" value="Genomic_DNA"/>
</dbReference>
<organism evidence="3 4">
    <name type="scientific">Massarina eburnea CBS 473.64</name>
    <dbReference type="NCBI Taxonomy" id="1395130"/>
    <lineage>
        <taxon>Eukaryota</taxon>
        <taxon>Fungi</taxon>
        <taxon>Dikarya</taxon>
        <taxon>Ascomycota</taxon>
        <taxon>Pezizomycotina</taxon>
        <taxon>Dothideomycetes</taxon>
        <taxon>Pleosporomycetidae</taxon>
        <taxon>Pleosporales</taxon>
        <taxon>Massarineae</taxon>
        <taxon>Massarinaceae</taxon>
        <taxon>Massarina</taxon>
    </lineage>
</organism>
<keyword evidence="4" id="KW-1185">Reference proteome</keyword>
<gene>
    <name evidence="3" type="ORF">P280DRAFT_472867</name>
</gene>
<dbReference type="InterPro" id="IPR013860">
    <property type="entry name" value="AreA_GATA"/>
</dbReference>
<feature type="compositionally biased region" description="Polar residues" evidence="1">
    <location>
        <begin position="434"/>
        <end position="454"/>
    </location>
</feature>
<feature type="compositionally biased region" description="Polar residues" evidence="1">
    <location>
        <begin position="482"/>
        <end position="499"/>
    </location>
</feature>
<evidence type="ECO:0000256" key="1">
    <source>
        <dbReference type="SAM" id="MobiDB-lite"/>
    </source>
</evidence>
<feature type="domain" description="Nitrogen regulatory protein areA GATA-like" evidence="2">
    <location>
        <begin position="156"/>
        <end position="183"/>
    </location>
</feature>
<dbReference type="GO" id="GO:0042149">
    <property type="term" value="P:cellular response to glucose starvation"/>
    <property type="evidence" value="ECO:0007669"/>
    <property type="project" value="TreeGrafter"/>
</dbReference>
<feature type="region of interest" description="Disordered" evidence="1">
    <location>
        <begin position="408"/>
        <end position="524"/>
    </location>
</feature>